<gene>
    <name evidence="8" type="ORF">SCODWIG_01967</name>
</gene>
<keyword evidence="9" id="KW-1185">Reference proteome</keyword>
<dbReference type="SMART" id="SM00291">
    <property type="entry name" value="ZnF_ZZ"/>
    <property type="match status" value="1"/>
</dbReference>
<evidence type="ECO:0000313" key="8">
    <source>
        <dbReference type="EMBL" id="SSD60206.1"/>
    </source>
</evidence>
<proteinExistence type="predicted"/>
<dbReference type="InterPro" id="IPR043145">
    <property type="entry name" value="Znf_ZZ_sf"/>
</dbReference>
<dbReference type="InterPro" id="IPR000433">
    <property type="entry name" value="Znf_ZZ"/>
</dbReference>
<feature type="domain" description="ZZ-type" evidence="7">
    <location>
        <begin position="69"/>
        <end position="125"/>
    </location>
</feature>
<evidence type="ECO:0000313" key="9">
    <source>
        <dbReference type="Proteomes" id="UP000262825"/>
    </source>
</evidence>
<evidence type="ECO:0000259" key="7">
    <source>
        <dbReference type="PROSITE" id="PS50135"/>
    </source>
</evidence>
<feature type="coiled-coil region" evidence="5">
    <location>
        <begin position="15"/>
        <end position="54"/>
    </location>
</feature>
<dbReference type="EMBL" id="UFAJ01000296">
    <property type="protein sequence ID" value="SSD60206.1"/>
    <property type="molecule type" value="Genomic_DNA"/>
</dbReference>
<dbReference type="SUPFAM" id="SSF57850">
    <property type="entry name" value="RING/U-box"/>
    <property type="match status" value="1"/>
</dbReference>
<evidence type="ECO:0000256" key="4">
    <source>
        <dbReference type="PROSITE-ProRule" id="PRU00228"/>
    </source>
</evidence>
<dbReference type="Pfam" id="PF12744">
    <property type="entry name" value="ATG19"/>
    <property type="match status" value="1"/>
</dbReference>
<feature type="compositionally biased region" description="Basic and acidic residues" evidence="6">
    <location>
        <begin position="244"/>
        <end position="258"/>
    </location>
</feature>
<feature type="compositionally biased region" description="Low complexity" evidence="6">
    <location>
        <begin position="261"/>
        <end position="286"/>
    </location>
</feature>
<evidence type="ECO:0000256" key="6">
    <source>
        <dbReference type="SAM" id="MobiDB-lite"/>
    </source>
</evidence>
<feature type="compositionally biased region" description="Low complexity" evidence="6">
    <location>
        <begin position="231"/>
        <end position="241"/>
    </location>
</feature>
<evidence type="ECO:0000256" key="1">
    <source>
        <dbReference type="ARBA" id="ARBA00022723"/>
    </source>
</evidence>
<reference evidence="9" key="1">
    <citation type="submission" date="2018-06" db="EMBL/GenBank/DDBJ databases">
        <authorList>
            <person name="Guldener U."/>
        </authorList>
    </citation>
    <scope>NUCLEOTIDE SEQUENCE [LARGE SCALE GENOMIC DNA]</scope>
    <source>
        <strain evidence="9">UTAD17</strain>
    </source>
</reference>
<sequence length="298" mass="33721">MSSNNNNDISVSIPINEWKQLINSLSEAVEHLSIQQQQRKQDNINTKVDKKKQKGESDLTVHEYCYCDGECSTNTNNKQKFINGIRYKCLYCYNFDLCELCENKGFETGSHKKWHNMVKIKTPSTESSIAGSFGNMFVPCSPTNTTTTNSDTDSNNYTCPYKEITATNDNDNMVPVSDVIIDISDKHNQLFEFFSAIKDEQELLDIMNKYKSYDKLVEELDVLKNERQKKSISSDTAASSSNIMDKEQKSCEAEKDCQDVSSSTNTITNTSTFYSYSSPSSLSLGTDDYEILSESDLD</sequence>
<keyword evidence="3" id="KW-0862">Zinc</keyword>
<dbReference type="PROSITE" id="PS50135">
    <property type="entry name" value="ZF_ZZ_2"/>
    <property type="match status" value="1"/>
</dbReference>
<dbReference type="VEuPathDB" id="FungiDB:SCODWIG_01967"/>
<evidence type="ECO:0000256" key="3">
    <source>
        <dbReference type="ARBA" id="ARBA00022833"/>
    </source>
</evidence>
<keyword evidence="5" id="KW-0175">Coiled coil</keyword>
<dbReference type="Pfam" id="PF00569">
    <property type="entry name" value="ZZ"/>
    <property type="match status" value="1"/>
</dbReference>
<protein>
    <recommendedName>
        <fullName evidence="7">ZZ-type domain-containing protein</fullName>
    </recommendedName>
</protein>
<dbReference type="PANTHER" id="PTHR15090">
    <property type="entry name" value="SEQUESTOSOME 1-RELATED"/>
    <property type="match status" value="1"/>
</dbReference>
<accession>A0A376B680</accession>
<dbReference type="Proteomes" id="UP000262825">
    <property type="component" value="Unassembled WGS sequence"/>
</dbReference>
<evidence type="ECO:0000256" key="5">
    <source>
        <dbReference type="SAM" id="Coils"/>
    </source>
</evidence>
<dbReference type="AlphaFoldDB" id="A0A376B680"/>
<organism evidence="8 9">
    <name type="scientific">Saccharomycodes ludwigii</name>
    <dbReference type="NCBI Taxonomy" id="36035"/>
    <lineage>
        <taxon>Eukaryota</taxon>
        <taxon>Fungi</taxon>
        <taxon>Dikarya</taxon>
        <taxon>Ascomycota</taxon>
        <taxon>Saccharomycotina</taxon>
        <taxon>Saccharomycetes</taxon>
        <taxon>Saccharomycodales</taxon>
        <taxon>Saccharomycodaceae</taxon>
        <taxon>Saccharomycodes</taxon>
    </lineage>
</organism>
<dbReference type="InterPro" id="IPR024543">
    <property type="entry name" value="Atg19/Atg34_C"/>
</dbReference>
<name>A0A376B680_9ASCO</name>
<dbReference type="GO" id="GO:0008270">
    <property type="term" value="F:zinc ion binding"/>
    <property type="evidence" value="ECO:0007669"/>
    <property type="project" value="UniProtKB-KW"/>
</dbReference>
<evidence type="ECO:0000256" key="2">
    <source>
        <dbReference type="ARBA" id="ARBA00022771"/>
    </source>
</evidence>
<keyword evidence="2 4" id="KW-0863">Zinc-finger</keyword>
<feature type="region of interest" description="Disordered" evidence="6">
    <location>
        <begin position="227"/>
        <end position="286"/>
    </location>
</feature>
<keyword evidence="1" id="KW-0479">Metal-binding</keyword>
<dbReference type="InterPro" id="IPR052260">
    <property type="entry name" value="Autophagy_Rcpt_SigReg"/>
</dbReference>
<dbReference type="Gene3D" id="3.30.60.90">
    <property type="match status" value="1"/>
</dbReference>